<organism evidence="1 2">
    <name type="scientific">Auriscalpium vulgare</name>
    <dbReference type="NCBI Taxonomy" id="40419"/>
    <lineage>
        <taxon>Eukaryota</taxon>
        <taxon>Fungi</taxon>
        <taxon>Dikarya</taxon>
        <taxon>Basidiomycota</taxon>
        <taxon>Agaricomycotina</taxon>
        <taxon>Agaricomycetes</taxon>
        <taxon>Russulales</taxon>
        <taxon>Auriscalpiaceae</taxon>
        <taxon>Auriscalpium</taxon>
    </lineage>
</organism>
<comment type="caution">
    <text evidence="1">The sequence shown here is derived from an EMBL/GenBank/DDBJ whole genome shotgun (WGS) entry which is preliminary data.</text>
</comment>
<gene>
    <name evidence="1" type="ORF">FA95DRAFT_1414740</name>
</gene>
<reference evidence="1" key="1">
    <citation type="submission" date="2021-02" db="EMBL/GenBank/DDBJ databases">
        <authorList>
            <consortium name="DOE Joint Genome Institute"/>
            <person name="Ahrendt S."/>
            <person name="Looney B.P."/>
            <person name="Miyauchi S."/>
            <person name="Morin E."/>
            <person name="Drula E."/>
            <person name="Courty P.E."/>
            <person name="Chicoki N."/>
            <person name="Fauchery L."/>
            <person name="Kohler A."/>
            <person name="Kuo A."/>
            <person name="Labutti K."/>
            <person name="Pangilinan J."/>
            <person name="Lipzen A."/>
            <person name="Riley R."/>
            <person name="Andreopoulos W."/>
            <person name="He G."/>
            <person name="Johnson J."/>
            <person name="Barry K.W."/>
            <person name="Grigoriev I.V."/>
            <person name="Nagy L."/>
            <person name="Hibbett D."/>
            <person name="Henrissat B."/>
            <person name="Matheny P.B."/>
            <person name="Labbe J."/>
            <person name="Martin F."/>
        </authorList>
    </citation>
    <scope>NUCLEOTIDE SEQUENCE</scope>
    <source>
        <strain evidence="1">FP105234-sp</strain>
    </source>
</reference>
<proteinExistence type="predicted"/>
<evidence type="ECO:0000313" key="1">
    <source>
        <dbReference type="EMBL" id="KAI0046131.1"/>
    </source>
</evidence>
<protein>
    <submittedName>
        <fullName evidence="1">Cytochrome P450</fullName>
    </submittedName>
</protein>
<accession>A0ACB8RQY6</accession>
<keyword evidence="2" id="KW-1185">Reference proteome</keyword>
<evidence type="ECO:0000313" key="2">
    <source>
        <dbReference type="Proteomes" id="UP000814033"/>
    </source>
</evidence>
<reference evidence="1" key="2">
    <citation type="journal article" date="2022" name="New Phytol.">
        <title>Evolutionary transition to the ectomycorrhizal habit in the genomes of a hyperdiverse lineage of mushroom-forming fungi.</title>
        <authorList>
            <person name="Looney B."/>
            <person name="Miyauchi S."/>
            <person name="Morin E."/>
            <person name="Drula E."/>
            <person name="Courty P.E."/>
            <person name="Kohler A."/>
            <person name="Kuo A."/>
            <person name="LaButti K."/>
            <person name="Pangilinan J."/>
            <person name="Lipzen A."/>
            <person name="Riley R."/>
            <person name="Andreopoulos W."/>
            <person name="He G."/>
            <person name="Johnson J."/>
            <person name="Nolan M."/>
            <person name="Tritt A."/>
            <person name="Barry K.W."/>
            <person name="Grigoriev I.V."/>
            <person name="Nagy L.G."/>
            <person name="Hibbett D."/>
            <person name="Henrissat B."/>
            <person name="Matheny P.B."/>
            <person name="Labbe J."/>
            <person name="Martin F.M."/>
        </authorList>
    </citation>
    <scope>NUCLEOTIDE SEQUENCE</scope>
    <source>
        <strain evidence="1">FP105234-sp</strain>
    </source>
</reference>
<dbReference type="Proteomes" id="UP000814033">
    <property type="component" value="Unassembled WGS sequence"/>
</dbReference>
<name>A0ACB8RQY6_9AGAM</name>
<sequence length="576" mass="62618">MSDAGIPSPLRLLARVATLGVATHWVLKRYEPRTHAPVLALISTVPALVLAFPSSLQAFSTATSAVLACYATYVTALSLSVLVYRLSPSHPLAKFPGPLLYRVSNLCALSMVWNGTQHVVLRELHDRYGPIVRVGPNKLSVCSIDGIQTILGAGGVPKGRTYEARQDPNAPKNLLVLTGKAHAARRRLWNRGMSPEALREYERFLLRRATQLFRKLEGQKGIVDMSAWISYFAFDFMGDMAFGGGFEMLEDPQGDRDILRNNIKNAMRTVTVISQVPWGASTLRTLPVFSRDLLAMRAFGVKFATQRVKSGSQVKDLWYHLIDEAKHEKTTPPMSDVVADGVLAIIAGADTVATATLSVIYYVLSTEGGKYMTALQQEVDGFFARSDADLFAAAREADALPFLNACINEALRMQPPGPTSGTRRVVDGAPKVVNGQLIPSGTDVYVPPYAFHRDPAYFSPHTNAFWPERWLLSTPGALAALGLSAPAASSVVHIADAFIPFSAGPANCAGRALAWQEMRVVLALLVHGFEVRLAAGAERWEAELRDHFVMSRGALPVTLERRRGSASLDALLEGAA</sequence>
<dbReference type="EMBL" id="MU275933">
    <property type="protein sequence ID" value="KAI0046131.1"/>
    <property type="molecule type" value="Genomic_DNA"/>
</dbReference>